<name>A0A2S4KPK7_9HYPO</name>
<protein>
    <submittedName>
        <fullName evidence="2">Uncharacterized protein</fullName>
    </submittedName>
</protein>
<feature type="region of interest" description="Disordered" evidence="1">
    <location>
        <begin position="277"/>
        <end position="298"/>
    </location>
</feature>
<feature type="compositionally biased region" description="Polar residues" evidence="1">
    <location>
        <begin position="190"/>
        <end position="207"/>
    </location>
</feature>
<feature type="compositionally biased region" description="Low complexity" evidence="1">
    <location>
        <begin position="1"/>
        <end position="14"/>
    </location>
</feature>
<feature type="compositionally biased region" description="Low complexity" evidence="1">
    <location>
        <begin position="39"/>
        <end position="49"/>
    </location>
</feature>
<reference evidence="2 3" key="1">
    <citation type="submission" date="2018-01" db="EMBL/GenBank/DDBJ databases">
        <title>Harnessing the power of phylogenomics to disentangle the directionality and signatures of interkingdom host jumping in the parasitic fungal genus Tolypocladium.</title>
        <authorList>
            <person name="Quandt C.A."/>
            <person name="Patterson W."/>
            <person name="Spatafora J.W."/>
        </authorList>
    </citation>
    <scope>NUCLEOTIDE SEQUENCE [LARGE SCALE GENOMIC DNA]</scope>
    <source>
        <strain evidence="2 3">NRBC 100945</strain>
    </source>
</reference>
<feature type="region of interest" description="Disordered" evidence="1">
    <location>
        <begin position="317"/>
        <end position="363"/>
    </location>
</feature>
<dbReference type="AlphaFoldDB" id="A0A2S4KPK7"/>
<dbReference type="Proteomes" id="UP000237481">
    <property type="component" value="Unassembled WGS sequence"/>
</dbReference>
<evidence type="ECO:0000256" key="1">
    <source>
        <dbReference type="SAM" id="MobiDB-lite"/>
    </source>
</evidence>
<feature type="region of interest" description="Disordered" evidence="1">
    <location>
        <begin position="150"/>
        <end position="258"/>
    </location>
</feature>
<dbReference type="OrthoDB" id="3506470at2759"/>
<feature type="region of interest" description="Disordered" evidence="1">
    <location>
        <begin position="573"/>
        <end position="592"/>
    </location>
</feature>
<feature type="region of interest" description="Disordered" evidence="1">
    <location>
        <begin position="1"/>
        <end position="64"/>
    </location>
</feature>
<evidence type="ECO:0000313" key="3">
    <source>
        <dbReference type="Proteomes" id="UP000237481"/>
    </source>
</evidence>
<keyword evidence="3" id="KW-1185">Reference proteome</keyword>
<gene>
    <name evidence="2" type="ORF">TPAR_07660</name>
</gene>
<comment type="caution">
    <text evidence="2">The sequence shown here is derived from an EMBL/GenBank/DDBJ whole genome shotgun (WGS) entry which is preliminary data.</text>
</comment>
<sequence>MFPSSAEQESSQSPMPLIGLKLAPPSSESQESAIQYSRSPPSASSTPAPTKRRRSVSPSCSSLWSASSAKEAMDRVDECFPEVLAQDLELSADVFAAKKMTAGTPLSSLSFEDMGKPRTCRMVPSSPYLAASARVQTLGAIEERRSMVSFLDQEEPRVDDATSDVDSRSSTNTSEDMAPPSFRHRESVMTVATSLASTNWKPSLQRSSPPPEGPCQSSWIDGDSDGEEQDDVKECNTGSLSPRPPTPPESELDSGGVTGLKKIDLRGHWSYNETTLHRKSHSVSGASPISCPRTKVSRTSFDMPTRPFCTAGIRRQEGRESAKHSQVPAPFTAPRAISPRPEQTRPQRAHKTTDTADKPPAKPLTLDVVAEPSSVSEDFADSEVETMLPTGMLIYPQPPPPQPALRSVQSWLNSSLQPYPRSLQNEDLTRVVPLPPDAMETLRVSIACFPETMLLSSSLTIETIRTYSKKVRQPSLEFVRSPSPESPRASRRSLWRRVVPYKRASLGSERMHNHSSGESSVDSSNSGSVDAPKLWEPLKNVLGSCSDYVCDALYAHIVAYNYMSALVARNPPPPAKAGRTHGHRASDSRQDDIPKKAASLLGLISTGDVATAGFDRRSRRLTAPLGAWAREEMVNGQATPSANHENMQSDLLRCISRLVATAKLMAEGGEEQMLDMDVEDSDKLFVRSLCEIVKMVEEAS</sequence>
<feature type="region of interest" description="Disordered" evidence="1">
    <location>
        <begin position="506"/>
        <end position="529"/>
    </location>
</feature>
<feature type="compositionally biased region" description="Basic and acidic residues" evidence="1">
    <location>
        <begin position="351"/>
        <end position="360"/>
    </location>
</feature>
<organism evidence="2 3">
    <name type="scientific">Tolypocladium paradoxum</name>
    <dbReference type="NCBI Taxonomy" id="94208"/>
    <lineage>
        <taxon>Eukaryota</taxon>
        <taxon>Fungi</taxon>
        <taxon>Dikarya</taxon>
        <taxon>Ascomycota</taxon>
        <taxon>Pezizomycotina</taxon>
        <taxon>Sordariomycetes</taxon>
        <taxon>Hypocreomycetidae</taxon>
        <taxon>Hypocreales</taxon>
        <taxon>Ophiocordycipitaceae</taxon>
        <taxon>Tolypocladium</taxon>
    </lineage>
</organism>
<proteinExistence type="predicted"/>
<dbReference type="EMBL" id="PKSG01000897">
    <property type="protein sequence ID" value="POR32127.1"/>
    <property type="molecule type" value="Genomic_DNA"/>
</dbReference>
<dbReference type="STRING" id="94208.A0A2S4KPK7"/>
<evidence type="ECO:0000313" key="2">
    <source>
        <dbReference type="EMBL" id="POR32127.1"/>
    </source>
</evidence>
<accession>A0A2S4KPK7</accession>
<feature type="compositionally biased region" description="Acidic residues" evidence="1">
    <location>
        <begin position="222"/>
        <end position="231"/>
    </location>
</feature>
<feature type="compositionally biased region" description="Polar residues" evidence="1">
    <location>
        <begin position="26"/>
        <end position="38"/>
    </location>
</feature>
<feature type="compositionally biased region" description="Low complexity" evidence="1">
    <location>
        <begin position="514"/>
        <end position="529"/>
    </location>
</feature>